<evidence type="ECO:0000256" key="1">
    <source>
        <dbReference type="SAM" id="Phobius"/>
    </source>
</evidence>
<feature type="transmembrane region" description="Helical" evidence="1">
    <location>
        <begin position="17"/>
        <end position="43"/>
    </location>
</feature>
<evidence type="ECO:0000313" key="3">
    <source>
        <dbReference type="Proteomes" id="UP000288096"/>
    </source>
</evidence>
<feature type="transmembrane region" description="Helical" evidence="1">
    <location>
        <begin position="175"/>
        <end position="196"/>
    </location>
</feature>
<keyword evidence="1" id="KW-0812">Transmembrane</keyword>
<evidence type="ECO:0008006" key="4">
    <source>
        <dbReference type="Google" id="ProtNLM"/>
    </source>
</evidence>
<feature type="transmembrane region" description="Helical" evidence="1">
    <location>
        <begin position="249"/>
        <end position="269"/>
    </location>
</feature>
<comment type="caution">
    <text evidence="2">The sequence shown here is derived from an EMBL/GenBank/DDBJ whole genome shotgun (WGS) entry which is preliminary data.</text>
</comment>
<dbReference type="Pfam" id="PF09991">
    <property type="entry name" value="DUF2232"/>
    <property type="match status" value="1"/>
</dbReference>
<evidence type="ECO:0000313" key="2">
    <source>
        <dbReference type="EMBL" id="GBC59077.1"/>
    </source>
</evidence>
<dbReference type="PANTHER" id="PTHR41324">
    <property type="entry name" value="MEMBRANE PROTEIN-RELATED"/>
    <property type="match status" value="1"/>
</dbReference>
<feature type="transmembrane region" description="Helical" evidence="1">
    <location>
        <begin position="79"/>
        <end position="96"/>
    </location>
</feature>
<sequence>MPPTVQREVSKDILRGIALTTLIFIVSAYIPVLGFFFSLLIPLPTLFYRSKLGRNNGAIVPAVSAIIMALAIGRVSFEILFFTELLILGFVLAELLKKNLSVEKTVLYTCGAVISTGLFALMLYANLIGKGLAVLISDYIARNLEMALALYETLGMSPENIQVISDSLDVIHYMLVRLIPALAASSILFVTWVNLLMVRPLLKKERLFCPNYGPLKLWTVPEPLVWGVIGCGVMLLLPDRALKMFAVNGLIVLMTIYFFSGIAIVSYYFDKKRFPIALRFFLYSLIALQQVALFMVIGLGFFDMWLNLRKLETKKE</sequence>
<feature type="transmembrane region" description="Helical" evidence="1">
    <location>
        <begin position="105"/>
        <end position="125"/>
    </location>
</feature>
<dbReference type="RefSeq" id="WP_166404722.1">
    <property type="nucleotide sequence ID" value="NZ_BEXT01000001.1"/>
</dbReference>
<accession>A0A401FQ29</accession>
<keyword evidence="3" id="KW-1185">Reference proteome</keyword>
<reference evidence="3" key="2">
    <citation type="submission" date="2019-01" db="EMBL/GenBank/DDBJ databases">
        <title>Genome sequence of Desulfonema ishimotonii strain Tokyo 01.</title>
        <authorList>
            <person name="Fukui M."/>
        </authorList>
    </citation>
    <scope>NUCLEOTIDE SEQUENCE [LARGE SCALE GENOMIC DNA]</scope>
    <source>
        <strain evidence="3">Tokyo 01</strain>
    </source>
</reference>
<organism evidence="2 3">
    <name type="scientific">Desulfonema ishimotonii</name>
    <dbReference type="NCBI Taxonomy" id="45657"/>
    <lineage>
        <taxon>Bacteria</taxon>
        <taxon>Pseudomonadati</taxon>
        <taxon>Thermodesulfobacteriota</taxon>
        <taxon>Desulfobacteria</taxon>
        <taxon>Desulfobacterales</taxon>
        <taxon>Desulfococcaceae</taxon>
        <taxon>Desulfonema</taxon>
    </lineage>
</organism>
<dbReference type="InterPro" id="IPR018710">
    <property type="entry name" value="DUF2232"/>
</dbReference>
<dbReference type="Proteomes" id="UP000288096">
    <property type="component" value="Unassembled WGS sequence"/>
</dbReference>
<feature type="transmembrane region" description="Helical" evidence="1">
    <location>
        <begin position="281"/>
        <end position="302"/>
    </location>
</feature>
<reference evidence="3" key="1">
    <citation type="submission" date="2017-11" db="EMBL/GenBank/DDBJ databases">
        <authorList>
            <person name="Watanabe M."/>
            <person name="Kojima H."/>
        </authorList>
    </citation>
    <scope>NUCLEOTIDE SEQUENCE [LARGE SCALE GENOMIC DNA]</scope>
    <source>
        <strain evidence="3">Tokyo 01</strain>
    </source>
</reference>
<keyword evidence="1" id="KW-1133">Transmembrane helix</keyword>
<protein>
    <recommendedName>
        <fullName evidence="4">DUF2232 domain-containing protein</fullName>
    </recommendedName>
</protein>
<keyword evidence="1" id="KW-0472">Membrane</keyword>
<dbReference type="AlphaFoldDB" id="A0A401FQ29"/>
<gene>
    <name evidence="2" type="ORF">DENIS_0007</name>
</gene>
<dbReference type="EMBL" id="BEXT01000001">
    <property type="protein sequence ID" value="GBC59077.1"/>
    <property type="molecule type" value="Genomic_DNA"/>
</dbReference>
<dbReference type="PANTHER" id="PTHR41324:SF1">
    <property type="entry name" value="DUF2232 DOMAIN-CONTAINING PROTEIN"/>
    <property type="match status" value="1"/>
</dbReference>
<proteinExistence type="predicted"/>
<name>A0A401FQ29_9BACT</name>
<feature type="transmembrane region" description="Helical" evidence="1">
    <location>
        <begin position="217"/>
        <end position="237"/>
    </location>
</feature>